<dbReference type="OrthoDB" id="4369953at2759"/>
<gene>
    <name evidence="2" type="ORF">Z520_07181</name>
</gene>
<sequence>MTNKGLLIVNKAATVGQVLLTVSSISQQAGFTTRLVSHNIRRGAAKDLARIPKKAIHTHTSSVARAIGHSDKSIGKYYNNDKDQALNILKPQIEISRIDQRLFQAPTTYPRPNRHKIHEMVQKELIAKGDEIIQNSTRGLQFFLGPRPGKNKDGFHKHRALPELPQTKRQKLSDYISISPTPLRSLGQSKQNVRNGTSSTSTSTSDKMSDIPIDPQLSLAIPIDDLDRDTLVQELDVEEIEELQLIKEHNVSESFWDLLNGPKTIEPRTTGDPDNDLASLSELHLALEDI</sequence>
<dbReference type="EMBL" id="KN848075">
    <property type="protein sequence ID" value="KIX97067.1"/>
    <property type="molecule type" value="Genomic_DNA"/>
</dbReference>
<organism evidence="2 3">
    <name type="scientific">Fonsecaea multimorphosa CBS 102226</name>
    <dbReference type="NCBI Taxonomy" id="1442371"/>
    <lineage>
        <taxon>Eukaryota</taxon>
        <taxon>Fungi</taxon>
        <taxon>Dikarya</taxon>
        <taxon>Ascomycota</taxon>
        <taxon>Pezizomycotina</taxon>
        <taxon>Eurotiomycetes</taxon>
        <taxon>Chaetothyriomycetidae</taxon>
        <taxon>Chaetothyriales</taxon>
        <taxon>Herpotrichiellaceae</taxon>
        <taxon>Fonsecaea</taxon>
    </lineage>
</organism>
<evidence type="ECO:0000313" key="2">
    <source>
        <dbReference type="EMBL" id="KIX97067.1"/>
    </source>
</evidence>
<feature type="compositionally biased region" description="Polar residues" evidence="1">
    <location>
        <begin position="179"/>
        <end position="196"/>
    </location>
</feature>
<dbReference type="AlphaFoldDB" id="A0A0D2JU97"/>
<name>A0A0D2JU97_9EURO</name>
<evidence type="ECO:0000256" key="1">
    <source>
        <dbReference type="SAM" id="MobiDB-lite"/>
    </source>
</evidence>
<reference evidence="2 3" key="1">
    <citation type="submission" date="2015-01" db="EMBL/GenBank/DDBJ databases">
        <title>The Genome Sequence of Fonsecaea multimorphosa CBS 102226.</title>
        <authorList>
            <consortium name="The Broad Institute Genomics Platform"/>
            <person name="Cuomo C."/>
            <person name="de Hoog S."/>
            <person name="Gorbushina A."/>
            <person name="Stielow B."/>
            <person name="Teixiera M."/>
            <person name="Abouelleil A."/>
            <person name="Chapman S.B."/>
            <person name="Priest M."/>
            <person name="Young S.K."/>
            <person name="Wortman J."/>
            <person name="Nusbaum C."/>
            <person name="Birren B."/>
        </authorList>
    </citation>
    <scope>NUCLEOTIDE SEQUENCE [LARGE SCALE GENOMIC DNA]</scope>
    <source>
        <strain evidence="2 3">CBS 102226</strain>
    </source>
</reference>
<dbReference type="GeneID" id="27712927"/>
<dbReference type="VEuPathDB" id="FungiDB:Z520_07181"/>
<proteinExistence type="predicted"/>
<accession>A0A0D2JU97</accession>
<feature type="region of interest" description="Disordered" evidence="1">
    <location>
        <begin position="179"/>
        <end position="211"/>
    </location>
</feature>
<protein>
    <submittedName>
        <fullName evidence="2">Uncharacterized protein</fullName>
    </submittedName>
</protein>
<evidence type="ECO:0000313" key="3">
    <source>
        <dbReference type="Proteomes" id="UP000053411"/>
    </source>
</evidence>
<dbReference type="RefSeq" id="XP_016631190.1">
    <property type="nucleotide sequence ID" value="XM_016777680.1"/>
</dbReference>
<dbReference type="Proteomes" id="UP000053411">
    <property type="component" value="Unassembled WGS sequence"/>
</dbReference>
<keyword evidence="3" id="KW-1185">Reference proteome</keyword>